<sequence>MIAKPFFIVIVTALLSLTSAEMLGADDFSRDSATPTELTIPQPITGTDHLYRYVVDILKMALEVTAPKYGPVTIFAVGGAALQSTQLRDLEQRQLDITWSVTSLQREKRHQAVYVPLTNGLFGKRVLMVRSGEARFHEIKDEDALKEFRYIQGHDWPDAHIFRANGYRVVESSYTGAFTMLSAGFVDAFPRGVLEIHQELAEREKENFSVEPQILFEYPSALLFFVPKNRKMLAVRLEEGLKHLYGTGKLQHHLVQQPFYQTALKTMENRTVIQLSNPLLSKKTTHALETFNFSDK</sequence>
<dbReference type="Proteomes" id="UP001142810">
    <property type="component" value="Unassembled WGS sequence"/>
</dbReference>
<name>A0ABT3PA95_9ALTE</name>
<dbReference type="RefSeq" id="WP_265618551.1">
    <property type="nucleotide sequence ID" value="NZ_JAPFRD010000012.1"/>
</dbReference>
<comment type="caution">
    <text evidence="2">The sequence shown here is derived from an EMBL/GenBank/DDBJ whole genome shotgun (WGS) entry which is preliminary data.</text>
</comment>
<keyword evidence="1" id="KW-0732">Signal</keyword>
<keyword evidence="3" id="KW-1185">Reference proteome</keyword>
<feature type="signal peptide" evidence="1">
    <location>
        <begin position="1"/>
        <end position="24"/>
    </location>
</feature>
<organism evidence="2 3">
    <name type="scientific">Alteromonas aquimaris</name>
    <dbReference type="NCBI Taxonomy" id="2998417"/>
    <lineage>
        <taxon>Bacteria</taxon>
        <taxon>Pseudomonadati</taxon>
        <taxon>Pseudomonadota</taxon>
        <taxon>Gammaproteobacteria</taxon>
        <taxon>Alteromonadales</taxon>
        <taxon>Alteromonadaceae</taxon>
        <taxon>Alteromonas/Salinimonas group</taxon>
        <taxon>Alteromonas</taxon>
    </lineage>
</organism>
<feature type="chain" id="PRO_5045170912" evidence="1">
    <location>
        <begin position="25"/>
        <end position="296"/>
    </location>
</feature>
<dbReference type="SUPFAM" id="SSF53850">
    <property type="entry name" value="Periplasmic binding protein-like II"/>
    <property type="match status" value="1"/>
</dbReference>
<evidence type="ECO:0000256" key="1">
    <source>
        <dbReference type="SAM" id="SignalP"/>
    </source>
</evidence>
<dbReference type="EMBL" id="JAPFRD010000012">
    <property type="protein sequence ID" value="MCW8109704.1"/>
    <property type="molecule type" value="Genomic_DNA"/>
</dbReference>
<evidence type="ECO:0000313" key="3">
    <source>
        <dbReference type="Proteomes" id="UP001142810"/>
    </source>
</evidence>
<evidence type="ECO:0000313" key="2">
    <source>
        <dbReference type="EMBL" id="MCW8109704.1"/>
    </source>
</evidence>
<reference evidence="2" key="1">
    <citation type="submission" date="2022-11" db="EMBL/GenBank/DDBJ databases">
        <title>Alteromonas sp. nov., isolated from sea water of the Qingdao.</title>
        <authorList>
            <person name="Wang Q."/>
        </authorList>
    </citation>
    <scope>NUCLEOTIDE SEQUENCE</scope>
    <source>
        <strain evidence="2">ASW11-7</strain>
    </source>
</reference>
<protein>
    <submittedName>
        <fullName evidence="2">Amino acid ABC transporter substrate-binding protein</fullName>
    </submittedName>
</protein>
<accession>A0ABT3PA95</accession>
<gene>
    <name evidence="2" type="ORF">OPS25_14435</name>
</gene>
<proteinExistence type="predicted"/>